<proteinExistence type="predicted"/>
<accession>A0ABY9X1D1</accession>
<organism evidence="1 2">
    <name type="scientific">Archangium minus</name>
    <dbReference type="NCBI Taxonomy" id="83450"/>
    <lineage>
        <taxon>Bacteria</taxon>
        <taxon>Pseudomonadati</taxon>
        <taxon>Myxococcota</taxon>
        <taxon>Myxococcia</taxon>
        <taxon>Myxococcales</taxon>
        <taxon>Cystobacterineae</taxon>
        <taxon>Archangiaceae</taxon>
        <taxon>Archangium</taxon>
    </lineage>
</organism>
<keyword evidence="2" id="KW-1185">Reference proteome</keyword>
<sequence length="265" mass="28467">MALVTLNGVEVECTDSEWEPVWLGEVVRSINGLPRSTQRIQTKRNFRFTTGPLSAGEADALRALIDGEGHVLTFDDGSSSTSHLYTSREVAPSFVSAGVARSTTVRKKGLAGLTVPANQLVNWDLGFGVYEPGTFIGWVREGAGLWRHVINTVERLYIDGVPSADEWLFGYIAGGGLLLGDIDGQGVATAFDDVVALPFEVPESWVPGLYAFHSAHTWPGPSQVWAEGPRFPPGGLLCVGQAGTAKAGPRLTTISERFDFTLYGT</sequence>
<evidence type="ECO:0008006" key="3">
    <source>
        <dbReference type="Google" id="ProtNLM"/>
    </source>
</evidence>
<dbReference type="Proteomes" id="UP001611383">
    <property type="component" value="Chromosome"/>
</dbReference>
<evidence type="ECO:0000313" key="1">
    <source>
        <dbReference type="EMBL" id="WNG49206.1"/>
    </source>
</evidence>
<evidence type="ECO:0000313" key="2">
    <source>
        <dbReference type="Proteomes" id="UP001611383"/>
    </source>
</evidence>
<name>A0ABY9X1D1_9BACT</name>
<protein>
    <recommendedName>
        <fullName evidence="3">Minor tail protein</fullName>
    </recommendedName>
</protein>
<dbReference type="RefSeq" id="WP_395806883.1">
    <property type="nucleotide sequence ID" value="NZ_CP043494.1"/>
</dbReference>
<gene>
    <name evidence="1" type="ORF">F0U60_37630</name>
</gene>
<dbReference type="EMBL" id="CP043494">
    <property type="protein sequence ID" value="WNG49206.1"/>
    <property type="molecule type" value="Genomic_DNA"/>
</dbReference>
<reference evidence="1 2" key="1">
    <citation type="submission" date="2019-08" db="EMBL/GenBank/DDBJ databases">
        <title>Archangium and Cystobacter genomes.</title>
        <authorList>
            <person name="Chen I.-C.K."/>
            <person name="Wielgoss S."/>
        </authorList>
    </citation>
    <scope>NUCLEOTIDE SEQUENCE [LARGE SCALE GENOMIC DNA]</scope>
    <source>
        <strain evidence="1 2">Cbm 6</strain>
    </source>
</reference>